<proteinExistence type="predicted"/>
<dbReference type="AlphaFoldDB" id="A0AAD6G832"/>
<protein>
    <submittedName>
        <fullName evidence="1">Uncharacterized protein</fullName>
    </submittedName>
</protein>
<accession>A0AAD6G832</accession>
<keyword evidence="2" id="KW-1185">Reference proteome</keyword>
<evidence type="ECO:0000313" key="1">
    <source>
        <dbReference type="EMBL" id="KAJ5522957.1"/>
    </source>
</evidence>
<gene>
    <name evidence="1" type="ORF">N7494_013143</name>
</gene>
<dbReference type="Proteomes" id="UP001220324">
    <property type="component" value="Unassembled WGS sequence"/>
</dbReference>
<sequence length="592" mass="67206">MAADNSQLGLPSHISEDEINIWFAEREAPRMKIFIPDIIAYIMGALALADVERSEDCIIESLNRHISYAPTCLARTLAKDQKHIDDEEDFDLQCVTTVSKLLVNHLLPPPGLCASTLAIFTDWDGRHLAETLFQSNTPAGDILAKSLEEVDQMARLNRSKYKAARRRSIRLVRRIERLPTEIIDLIIETSVFSESRGSHCGLHTIRAFIQDDQHPAFSRTACEVIKSMSTRRRVHDDWRIHNNLTHLKKCAENKHRVGEDVTLDIPSWTVGHCFPCFKFLVASNVVHASSFNSQGSSLLLQAHERERVETGAYIIASMDSEQLSAPISSDPFFENITVIVTSTWRPEWFRACWDRIKKTPELTQTFGYGGIQNICQFVDIDLAEELLQHGIDLGEPIEDHDPPSWYLWGREDAREIWDWLIMHGHGPPANFLTLVTVSGRIEHLSWALQHTDDYHSWRSAADFAAHQTDMHSAKQFEIILHYSHPNTATDPTVFEDLITTVVQTTCNCRDRWAGIYAGQPFVPWNEDPDGCQFTYSALEETAVRKIKAMRAMGRTVEVLGLKIISSEAGLHRITESLEELGAENCGENLEKW</sequence>
<reference evidence="1 2" key="1">
    <citation type="journal article" date="2023" name="IMA Fungus">
        <title>Comparative genomic study of the Penicillium genus elucidates a diverse pangenome and 15 lateral gene transfer events.</title>
        <authorList>
            <person name="Petersen C."/>
            <person name="Sorensen T."/>
            <person name="Nielsen M.R."/>
            <person name="Sondergaard T.E."/>
            <person name="Sorensen J.L."/>
            <person name="Fitzpatrick D.A."/>
            <person name="Frisvad J.C."/>
            <person name="Nielsen K.L."/>
        </authorList>
    </citation>
    <scope>NUCLEOTIDE SEQUENCE [LARGE SCALE GENOMIC DNA]</scope>
    <source>
        <strain evidence="1 2">IBT 35679</strain>
    </source>
</reference>
<comment type="caution">
    <text evidence="1">The sequence shown here is derived from an EMBL/GenBank/DDBJ whole genome shotgun (WGS) entry which is preliminary data.</text>
</comment>
<name>A0AAD6G832_9EURO</name>
<organism evidence="1 2">
    <name type="scientific">Penicillium frequentans</name>
    <dbReference type="NCBI Taxonomy" id="3151616"/>
    <lineage>
        <taxon>Eukaryota</taxon>
        <taxon>Fungi</taxon>
        <taxon>Dikarya</taxon>
        <taxon>Ascomycota</taxon>
        <taxon>Pezizomycotina</taxon>
        <taxon>Eurotiomycetes</taxon>
        <taxon>Eurotiomycetidae</taxon>
        <taxon>Eurotiales</taxon>
        <taxon>Aspergillaceae</taxon>
        <taxon>Penicillium</taxon>
    </lineage>
</organism>
<dbReference type="EMBL" id="JAQIZZ010000010">
    <property type="protein sequence ID" value="KAJ5522957.1"/>
    <property type="molecule type" value="Genomic_DNA"/>
</dbReference>
<evidence type="ECO:0000313" key="2">
    <source>
        <dbReference type="Proteomes" id="UP001220324"/>
    </source>
</evidence>